<evidence type="ECO:0000256" key="1">
    <source>
        <dbReference type="SAM" id="SignalP"/>
    </source>
</evidence>
<feature type="signal peptide" evidence="1">
    <location>
        <begin position="1"/>
        <end position="20"/>
    </location>
</feature>
<gene>
    <name evidence="2" type="ORF">KX928_04425</name>
</gene>
<organism evidence="2 3">
    <name type="scientific">Roseobacter insulae</name>
    <dbReference type="NCBI Taxonomy" id="2859783"/>
    <lineage>
        <taxon>Bacteria</taxon>
        <taxon>Pseudomonadati</taxon>
        <taxon>Pseudomonadota</taxon>
        <taxon>Alphaproteobacteria</taxon>
        <taxon>Rhodobacterales</taxon>
        <taxon>Roseobacteraceae</taxon>
        <taxon>Roseobacter</taxon>
    </lineage>
</organism>
<protein>
    <recommendedName>
        <fullName evidence="4">Lipoprotein</fullName>
    </recommendedName>
</protein>
<reference evidence="2" key="1">
    <citation type="submission" date="2021-07" db="EMBL/GenBank/DDBJ databases">
        <title>Roseobacter insulae sp. nov., isolated from a tidal flat.</title>
        <authorList>
            <person name="Park S."/>
            <person name="Yoon J.-H."/>
        </authorList>
    </citation>
    <scope>NUCLEOTIDE SEQUENCE</scope>
    <source>
        <strain evidence="2">YSTF-M11</strain>
    </source>
</reference>
<evidence type="ECO:0000313" key="2">
    <source>
        <dbReference type="EMBL" id="MBW4707029.1"/>
    </source>
</evidence>
<evidence type="ECO:0000313" key="3">
    <source>
        <dbReference type="Proteomes" id="UP001138661"/>
    </source>
</evidence>
<dbReference type="PROSITE" id="PS51257">
    <property type="entry name" value="PROKAR_LIPOPROTEIN"/>
    <property type="match status" value="1"/>
</dbReference>
<proteinExistence type="predicted"/>
<keyword evidence="3" id="KW-1185">Reference proteome</keyword>
<dbReference type="Proteomes" id="UP001138661">
    <property type="component" value="Unassembled WGS sequence"/>
</dbReference>
<feature type="chain" id="PRO_5040747321" description="Lipoprotein" evidence="1">
    <location>
        <begin position="21"/>
        <end position="92"/>
    </location>
</feature>
<accession>A0A9X1FTB4</accession>
<comment type="caution">
    <text evidence="2">The sequence shown here is derived from an EMBL/GenBank/DDBJ whole genome shotgun (WGS) entry which is preliminary data.</text>
</comment>
<name>A0A9X1FTB4_9RHOB</name>
<evidence type="ECO:0008006" key="4">
    <source>
        <dbReference type="Google" id="ProtNLM"/>
    </source>
</evidence>
<dbReference type="EMBL" id="JAHXDN010000001">
    <property type="protein sequence ID" value="MBW4707029.1"/>
    <property type="molecule type" value="Genomic_DNA"/>
</dbReference>
<dbReference type="RefSeq" id="WP_219499436.1">
    <property type="nucleotide sequence ID" value="NZ_JAHXDN010000001.1"/>
</dbReference>
<dbReference type="AlphaFoldDB" id="A0A9X1FTB4"/>
<keyword evidence="1" id="KW-0732">Signal</keyword>
<sequence>MLVRSSAIAVAFVLSACATISDETSVPAVLEGGLNDGEKYEIRTRTLHGANGTYAQTRVVYKGFARTCILDSPNDCESKARNLIDEYDELIF</sequence>